<accession>A0A929B9P5</accession>
<gene>
    <name evidence="3" type="primary">ureB</name>
    <name evidence="4" type="ORF">IQ251_06050</name>
</gene>
<dbReference type="HAMAP" id="MF_01954">
    <property type="entry name" value="Urease_beta"/>
    <property type="match status" value="1"/>
</dbReference>
<evidence type="ECO:0000256" key="3">
    <source>
        <dbReference type="HAMAP-Rule" id="MF_01954"/>
    </source>
</evidence>
<dbReference type="GO" id="GO:0009039">
    <property type="term" value="F:urease activity"/>
    <property type="evidence" value="ECO:0007669"/>
    <property type="project" value="UniProtKB-UniRule"/>
</dbReference>
<proteinExistence type="inferred from homology"/>
<keyword evidence="5" id="KW-1185">Reference proteome</keyword>
<dbReference type="NCBIfam" id="TIGR00192">
    <property type="entry name" value="urease_beta"/>
    <property type="match status" value="1"/>
</dbReference>
<comment type="similarity">
    <text evidence="3">Belongs to the urease beta subunit family.</text>
</comment>
<dbReference type="AlphaFoldDB" id="A0A929B9P5"/>
<evidence type="ECO:0000256" key="2">
    <source>
        <dbReference type="ARBA" id="ARBA00047778"/>
    </source>
</evidence>
<dbReference type="CDD" id="cd00407">
    <property type="entry name" value="Urease_beta"/>
    <property type="match status" value="1"/>
</dbReference>
<keyword evidence="1 3" id="KW-0378">Hydrolase</keyword>
<keyword evidence="3" id="KW-0963">Cytoplasm</keyword>
<evidence type="ECO:0000313" key="5">
    <source>
        <dbReference type="Proteomes" id="UP000598360"/>
    </source>
</evidence>
<comment type="pathway">
    <text evidence="3">Nitrogen metabolism; urea degradation; CO(2) and NH(3) from urea (urease route): step 1/1.</text>
</comment>
<dbReference type="Gene3D" id="2.10.150.10">
    <property type="entry name" value="Urease, beta subunit"/>
    <property type="match status" value="1"/>
</dbReference>
<dbReference type="EC" id="3.5.1.5" evidence="3"/>
<dbReference type="InterPro" id="IPR002019">
    <property type="entry name" value="Urease_beta-like"/>
</dbReference>
<dbReference type="Pfam" id="PF00699">
    <property type="entry name" value="Urease_beta"/>
    <property type="match status" value="1"/>
</dbReference>
<dbReference type="InterPro" id="IPR050069">
    <property type="entry name" value="Urease_subunit"/>
</dbReference>
<dbReference type="Proteomes" id="UP000598360">
    <property type="component" value="Unassembled WGS sequence"/>
</dbReference>
<organism evidence="4 5">
    <name type="scientific">Saccharopolyspora montiporae</name>
    <dbReference type="NCBI Taxonomy" id="2781240"/>
    <lineage>
        <taxon>Bacteria</taxon>
        <taxon>Bacillati</taxon>
        <taxon>Actinomycetota</taxon>
        <taxon>Actinomycetes</taxon>
        <taxon>Pseudonocardiales</taxon>
        <taxon>Pseudonocardiaceae</taxon>
        <taxon>Saccharopolyspora</taxon>
    </lineage>
</organism>
<name>A0A929B9P5_9PSEU</name>
<comment type="subcellular location">
    <subcellularLocation>
        <location evidence="3">Cytoplasm</location>
    </subcellularLocation>
</comment>
<comment type="caution">
    <text evidence="4">The sequence shown here is derived from an EMBL/GenBank/DDBJ whole genome shotgun (WGS) entry which is preliminary data.</text>
</comment>
<protein>
    <recommendedName>
        <fullName evidence="3">Urease subunit beta</fullName>
        <ecNumber evidence="3">3.5.1.5</ecNumber>
    </recommendedName>
    <alternativeName>
        <fullName evidence="3">Urea amidohydrolase subunit beta</fullName>
    </alternativeName>
</protein>
<reference evidence="4" key="1">
    <citation type="submission" date="2020-10" db="EMBL/GenBank/DDBJ databases">
        <title>Diversity and distribution of actinomycetes associated with coral in the coast of Hainan.</title>
        <authorList>
            <person name="Li F."/>
        </authorList>
    </citation>
    <scope>NUCLEOTIDE SEQUENCE</scope>
    <source>
        <strain evidence="4">HNM0983</strain>
    </source>
</reference>
<dbReference type="RefSeq" id="WP_193927455.1">
    <property type="nucleotide sequence ID" value="NZ_JADEYC010000009.1"/>
</dbReference>
<comment type="catalytic activity">
    <reaction evidence="2 3">
        <text>urea + 2 H2O + H(+) = hydrogencarbonate + 2 NH4(+)</text>
        <dbReference type="Rhea" id="RHEA:20557"/>
        <dbReference type="ChEBI" id="CHEBI:15377"/>
        <dbReference type="ChEBI" id="CHEBI:15378"/>
        <dbReference type="ChEBI" id="CHEBI:16199"/>
        <dbReference type="ChEBI" id="CHEBI:17544"/>
        <dbReference type="ChEBI" id="CHEBI:28938"/>
        <dbReference type="EC" id="3.5.1.5"/>
    </reaction>
</comment>
<dbReference type="EMBL" id="JADEYC010000009">
    <property type="protein sequence ID" value="MBE9374006.1"/>
    <property type="molecule type" value="Genomic_DNA"/>
</dbReference>
<dbReference type="SUPFAM" id="SSF51278">
    <property type="entry name" value="Urease, beta-subunit"/>
    <property type="match status" value="1"/>
</dbReference>
<evidence type="ECO:0000313" key="4">
    <source>
        <dbReference type="EMBL" id="MBE9374006.1"/>
    </source>
</evidence>
<comment type="subunit">
    <text evidence="3">Heterotrimer of UreA (gamma), UreB (beta) and UreC (alpha) subunits. Three heterotrimers associate to form the active enzyme.</text>
</comment>
<dbReference type="NCBIfam" id="NF009682">
    <property type="entry name" value="PRK13203.1"/>
    <property type="match status" value="1"/>
</dbReference>
<dbReference type="InterPro" id="IPR036461">
    <property type="entry name" value="Urease_betasu_sf"/>
</dbReference>
<dbReference type="PANTHER" id="PTHR33569">
    <property type="entry name" value="UREASE"/>
    <property type="match status" value="1"/>
</dbReference>
<dbReference type="GO" id="GO:0035550">
    <property type="term" value="C:urease complex"/>
    <property type="evidence" value="ECO:0007669"/>
    <property type="project" value="InterPro"/>
</dbReference>
<dbReference type="GO" id="GO:0043419">
    <property type="term" value="P:urea catabolic process"/>
    <property type="evidence" value="ECO:0007669"/>
    <property type="project" value="UniProtKB-UniRule"/>
</dbReference>
<sequence length="108" mass="11530">MRPGEIITGAEPIPLNPGRTTIALTVVNSGDRAVQIGSHYHFAAVNPALDFDRAAAHGYRLDVPAGTALRFEPGVEREVALVAIGGRRIVRGLRPEQAGPLDEPEEAR</sequence>
<evidence type="ECO:0000256" key="1">
    <source>
        <dbReference type="ARBA" id="ARBA00022801"/>
    </source>
</evidence>
<dbReference type="PANTHER" id="PTHR33569:SF1">
    <property type="entry name" value="UREASE"/>
    <property type="match status" value="1"/>
</dbReference>